<dbReference type="SUPFAM" id="SSF52833">
    <property type="entry name" value="Thioredoxin-like"/>
    <property type="match status" value="1"/>
</dbReference>
<dbReference type="PANTHER" id="PTHR11592">
    <property type="entry name" value="GLUTATHIONE PEROXIDASE"/>
    <property type="match status" value="1"/>
</dbReference>
<feature type="signal peptide" evidence="6">
    <location>
        <begin position="1"/>
        <end position="21"/>
    </location>
</feature>
<dbReference type="Proteomes" id="UP000238220">
    <property type="component" value="Unassembled WGS sequence"/>
</dbReference>
<dbReference type="PRINTS" id="PR01011">
    <property type="entry name" value="GLUTPROXDASE"/>
</dbReference>
<reference evidence="8 9" key="1">
    <citation type="submission" date="2018-02" db="EMBL/GenBank/DDBJ databases">
        <title>Genome sequencing of Solimonas sp. HR-BB.</title>
        <authorList>
            <person name="Lee Y."/>
            <person name="Jeon C.O."/>
        </authorList>
    </citation>
    <scope>NUCLEOTIDE SEQUENCE [LARGE SCALE GENOMIC DNA]</scope>
    <source>
        <strain evidence="8 9">HR-BB</strain>
    </source>
</reference>
<name>A0A2S5TCP4_9GAMM</name>
<dbReference type="GO" id="GO:0034599">
    <property type="term" value="P:cellular response to oxidative stress"/>
    <property type="evidence" value="ECO:0007669"/>
    <property type="project" value="TreeGrafter"/>
</dbReference>
<dbReference type="CDD" id="cd00340">
    <property type="entry name" value="GSH_Peroxidase"/>
    <property type="match status" value="1"/>
</dbReference>
<dbReference type="PROSITE" id="PS51355">
    <property type="entry name" value="GLUTATHIONE_PEROXID_3"/>
    <property type="match status" value="1"/>
</dbReference>
<feature type="chain" id="PRO_5015645778" description="Glutathione peroxidase" evidence="6">
    <location>
        <begin position="22"/>
        <end position="186"/>
    </location>
</feature>
<dbReference type="EMBL" id="PSNW01000011">
    <property type="protein sequence ID" value="PPE72637.1"/>
    <property type="molecule type" value="Genomic_DNA"/>
</dbReference>
<dbReference type="Gene3D" id="3.40.30.10">
    <property type="entry name" value="Glutaredoxin"/>
    <property type="match status" value="1"/>
</dbReference>
<dbReference type="PROSITE" id="PS00460">
    <property type="entry name" value="GLUTATHIONE_PEROXID_1"/>
    <property type="match status" value="1"/>
</dbReference>
<evidence type="ECO:0000256" key="2">
    <source>
        <dbReference type="ARBA" id="ARBA00022559"/>
    </source>
</evidence>
<dbReference type="RefSeq" id="WP_104231723.1">
    <property type="nucleotide sequence ID" value="NZ_PSNW01000011.1"/>
</dbReference>
<dbReference type="InterPro" id="IPR013766">
    <property type="entry name" value="Thioredoxin_domain"/>
</dbReference>
<dbReference type="PROSITE" id="PS51352">
    <property type="entry name" value="THIOREDOXIN_2"/>
    <property type="match status" value="1"/>
</dbReference>
<dbReference type="OrthoDB" id="9785502at2"/>
<gene>
    <name evidence="8" type="ORF">C3942_17840</name>
</gene>
<dbReference type="InterPro" id="IPR000889">
    <property type="entry name" value="Glutathione_peroxidase"/>
</dbReference>
<evidence type="ECO:0000256" key="1">
    <source>
        <dbReference type="ARBA" id="ARBA00006926"/>
    </source>
</evidence>
<dbReference type="InterPro" id="IPR036249">
    <property type="entry name" value="Thioredoxin-like_sf"/>
</dbReference>
<comment type="similarity">
    <text evidence="1 5">Belongs to the glutathione peroxidase family.</text>
</comment>
<keyword evidence="3 5" id="KW-0560">Oxidoreductase</keyword>
<proteinExistence type="inferred from homology"/>
<evidence type="ECO:0000259" key="7">
    <source>
        <dbReference type="PROSITE" id="PS51352"/>
    </source>
</evidence>
<dbReference type="PANTHER" id="PTHR11592:SF44">
    <property type="entry name" value="GLUTATHIONE PEROXIDASE"/>
    <property type="match status" value="1"/>
</dbReference>
<evidence type="ECO:0000313" key="9">
    <source>
        <dbReference type="Proteomes" id="UP000238220"/>
    </source>
</evidence>
<protein>
    <recommendedName>
        <fullName evidence="5">Glutathione peroxidase</fullName>
    </recommendedName>
</protein>
<dbReference type="Pfam" id="PF00255">
    <property type="entry name" value="GSHPx"/>
    <property type="match status" value="1"/>
</dbReference>
<comment type="caution">
    <text evidence="8">The sequence shown here is derived from an EMBL/GenBank/DDBJ whole genome shotgun (WGS) entry which is preliminary data.</text>
</comment>
<evidence type="ECO:0000313" key="8">
    <source>
        <dbReference type="EMBL" id="PPE72637.1"/>
    </source>
</evidence>
<organism evidence="8 9">
    <name type="scientific">Solimonas fluminis</name>
    <dbReference type="NCBI Taxonomy" id="2086571"/>
    <lineage>
        <taxon>Bacteria</taxon>
        <taxon>Pseudomonadati</taxon>
        <taxon>Pseudomonadota</taxon>
        <taxon>Gammaproteobacteria</taxon>
        <taxon>Nevskiales</taxon>
        <taxon>Nevskiaceae</taxon>
        <taxon>Solimonas</taxon>
    </lineage>
</organism>
<keyword evidence="2 5" id="KW-0575">Peroxidase</keyword>
<feature type="domain" description="Thioredoxin" evidence="7">
    <location>
        <begin position="12"/>
        <end position="182"/>
    </location>
</feature>
<evidence type="ECO:0000256" key="6">
    <source>
        <dbReference type="SAM" id="SignalP"/>
    </source>
</evidence>
<evidence type="ECO:0000256" key="4">
    <source>
        <dbReference type="PIRSR" id="PIRSR000303-1"/>
    </source>
</evidence>
<keyword evidence="6" id="KW-0732">Signal</keyword>
<sequence>MIRPLLLTLTLLTAGTQAAHAACAPGSPLNTSAKRLLGPTEQLCQTYGGKVVLVVNTASQCGFTPQYEGLEALYRKYKDQGLVVLGFPSDQFAGQELDSDEEIQKFCKLNYGVSFPMFTKSDVRGSGANPLFAALIKSTDTSPKWNFYKYLIGRDGQPIEVYSSRTKPEDAELVKAVQAALAAKAP</sequence>
<dbReference type="GO" id="GO:0004601">
    <property type="term" value="F:peroxidase activity"/>
    <property type="evidence" value="ECO:0007669"/>
    <property type="project" value="UniProtKB-KW"/>
</dbReference>
<evidence type="ECO:0000256" key="3">
    <source>
        <dbReference type="ARBA" id="ARBA00023002"/>
    </source>
</evidence>
<dbReference type="PIRSF" id="PIRSF000303">
    <property type="entry name" value="Glutathion_perox"/>
    <property type="match status" value="1"/>
</dbReference>
<keyword evidence="9" id="KW-1185">Reference proteome</keyword>
<dbReference type="InterPro" id="IPR029759">
    <property type="entry name" value="GPX_AS"/>
</dbReference>
<feature type="active site" evidence="4">
    <location>
        <position position="61"/>
    </location>
</feature>
<accession>A0A2S5TCP4</accession>
<evidence type="ECO:0000256" key="5">
    <source>
        <dbReference type="RuleBase" id="RU000499"/>
    </source>
</evidence>
<dbReference type="AlphaFoldDB" id="A0A2S5TCP4"/>